<reference evidence="1 2" key="1">
    <citation type="submission" date="2019-01" db="EMBL/GenBank/DDBJ databases">
        <title>Geovibrio thiophilus DSM 11263, complete genome.</title>
        <authorList>
            <person name="Spring S."/>
            <person name="Bunk B."/>
            <person name="Sproer C."/>
        </authorList>
    </citation>
    <scope>NUCLEOTIDE SEQUENCE [LARGE SCALE GENOMIC DNA]</scope>
    <source>
        <strain evidence="1 2">DSM 11263</strain>
    </source>
</reference>
<evidence type="ECO:0000313" key="2">
    <source>
        <dbReference type="Proteomes" id="UP000287502"/>
    </source>
</evidence>
<keyword evidence="2" id="KW-1185">Reference proteome</keyword>
<dbReference type="AlphaFoldDB" id="A0A3R5UV35"/>
<sequence>MVAETRFENISLLYFCEGEYISEEFILSIKNRIKRLTIGRNLSDMSSILDNIDVDVLLLDIDPGRIPAEVLNAFLIKMKSKKEDLSVIIVTKPSEFADNLTEADFVVSRDINPEQLKRLVELC</sequence>
<dbReference type="RefSeq" id="WP_128466678.1">
    <property type="nucleotide sequence ID" value="NZ_CP035108.1"/>
</dbReference>
<name>A0A3R5UV35_9BACT</name>
<proteinExistence type="predicted"/>
<dbReference type="KEGG" id="gtl:EP073_08260"/>
<organism evidence="1 2">
    <name type="scientific">Geovibrio thiophilus</name>
    <dbReference type="NCBI Taxonomy" id="139438"/>
    <lineage>
        <taxon>Bacteria</taxon>
        <taxon>Pseudomonadati</taxon>
        <taxon>Deferribacterota</taxon>
        <taxon>Deferribacteres</taxon>
        <taxon>Deferribacterales</taxon>
        <taxon>Geovibrionaceae</taxon>
        <taxon>Geovibrio</taxon>
    </lineage>
</organism>
<accession>A0A3R5UV35</accession>
<protein>
    <recommendedName>
        <fullName evidence="3">Response regulatory domain-containing protein</fullName>
    </recommendedName>
</protein>
<dbReference type="EMBL" id="CP035108">
    <property type="protein sequence ID" value="QAR33392.1"/>
    <property type="molecule type" value="Genomic_DNA"/>
</dbReference>
<evidence type="ECO:0008006" key="3">
    <source>
        <dbReference type="Google" id="ProtNLM"/>
    </source>
</evidence>
<evidence type="ECO:0000313" key="1">
    <source>
        <dbReference type="EMBL" id="QAR33392.1"/>
    </source>
</evidence>
<gene>
    <name evidence="1" type="ORF">EP073_08260</name>
</gene>
<dbReference type="Proteomes" id="UP000287502">
    <property type="component" value="Chromosome"/>
</dbReference>